<accession>A0A3N1XX62</accession>
<dbReference type="Proteomes" id="UP000276634">
    <property type="component" value="Unassembled WGS sequence"/>
</dbReference>
<feature type="transmembrane region" description="Helical" evidence="7">
    <location>
        <begin position="7"/>
        <end position="28"/>
    </location>
</feature>
<evidence type="ECO:0000256" key="2">
    <source>
        <dbReference type="ARBA" id="ARBA00022448"/>
    </source>
</evidence>
<dbReference type="Pfam" id="PF01891">
    <property type="entry name" value="CbiM"/>
    <property type="match status" value="1"/>
</dbReference>
<evidence type="ECO:0000256" key="7">
    <source>
        <dbReference type="SAM" id="Phobius"/>
    </source>
</evidence>
<keyword evidence="4 7" id="KW-0812">Transmembrane</keyword>
<feature type="transmembrane region" description="Helical" evidence="7">
    <location>
        <begin position="40"/>
        <end position="58"/>
    </location>
</feature>
<evidence type="ECO:0000256" key="5">
    <source>
        <dbReference type="ARBA" id="ARBA00022989"/>
    </source>
</evidence>
<reference evidence="8 9" key="1">
    <citation type="submission" date="2018-11" db="EMBL/GenBank/DDBJ databases">
        <title>Genomic Encyclopedia of Type Strains, Phase IV (KMG-IV): sequencing the most valuable type-strain genomes for metagenomic binning, comparative biology and taxonomic classification.</title>
        <authorList>
            <person name="Goeker M."/>
        </authorList>
    </citation>
    <scope>NUCLEOTIDE SEQUENCE [LARGE SCALE GENOMIC DNA]</scope>
    <source>
        <strain evidence="8 9">DSM 100275</strain>
    </source>
</reference>
<dbReference type="GO" id="GO:0000041">
    <property type="term" value="P:transition metal ion transport"/>
    <property type="evidence" value="ECO:0007669"/>
    <property type="project" value="InterPro"/>
</dbReference>
<dbReference type="Gene3D" id="1.10.1760.20">
    <property type="match status" value="1"/>
</dbReference>
<keyword evidence="2" id="KW-0813">Transport</keyword>
<dbReference type="AlphaFoldDB" id="A0A3N1XX62"/>
<gene>
    <name evidence="8" type="ORF">EDC57_2197</name>
</gene>
<dbReference type="InterPro" id="IPR002751">
    <property type="entry name" value="CbiM/NikMN"/>
</dbReference>
<evidence type="ECO:0000256" key="4">
    <source>
        <dbReference type="ARBA" id="ARBA00022692"/>
    </source>
</evidence>
<sequence length="221" mass="22582">MWISGNAVGWPLGAAGWLLAVPLLLWAVTRTPWRRLAGGPGLHLLLGGAVALMVLWRVRAGLPAGPELHFLGLTAATLVLGPAPAVLAGALAALGLLLAGAAAAAPLGLNLLAGVALPVAVTQGLLRLARRRLRRQFFVYVMVNCFLAAGLAAATAVLAASALVALGGGGAVRLLPDYLALLPLLMLPEGLLNGMVVALLAAFRPEWVASFDPRRDLGGEA</sequence>
<evidence type="ECO:0000256" key="6">
    <source>
        <dbReference type="ARBA" id="ARBA00023136"/>
    </source>
</evidence>
<organism evidence="8 9">
    <name type="scientific">Inmirania thermothiophila</name>
    <dbReference type="NCBI Taxonomy" id="1750597"/>
    <lineage>
        <taxon>Bacteria</taxon>
        <taxon>Pseudomonadati</taxon>
        <taxon>Pseudomonadota</taxon>
        <taxon>Gammaproteobacteria</taxon>
        <taxon>Chromatiales</taxon>
        <taxon>Ectothiorhodospiraceae</taxon>
        <taxon>Inmirania</taxon>
    </lineage>
</organism>
<evidence type="ECO:0000256" key="1">
    <source>
        <dbReference type="ARBA" id="ARBA00004651"/>
    </source>
</evidence>
<protein>
    <submittedName>
        <fullName evidence="8">Putative membrane protein</fullName>
    </submittedName>
</protein>
<keyword evidence="5 7" id="KW-1133">Transmembrane helix</keyword>
<evidence type="ECO:0000313" key="9">
    <source>
        <dbReference type="Proteomes" id="UP000276634"/>
    </source>
</evidence>
<proteinExistence type="predicted"/>
<feature type="transmembrane region" description="Helical" evidence="7">
    <location>
        <begin position="138"/>
        <end position="166"/>
    </location>
</feature>
<comment type="subcellular location">
    <subcellularLocation>
        <location evidence="1">Cell membrane</location>
        <topology evidence="1">Multi-pass membrane protein</topology>
    </subcellularLocation>
</comment>
<keyword evidence="9" id="KW-1185">Reference proteome</keyword>
<feature type="transmembrane region" description="Helical" evidence="7">
    <location>
        <begin position="178"/>
        <end position="203"/>
    </location>
</feature>
<keyword evidence="6 7" id="KW-0472">Membrane</keyword>
<dbReference type="EMBL" id="RJVI01000003">
    <property type="protein sequence ID" value="ROR29527.1"/>
    <property type="molecule type" value="Genomic_DNA"/>
</dbReference>
<evidence type="ECO:0000313" key="8">
    <source>
        <dbReference type="EMBL" id="ROR29527.1"/>
    </source>
</evidence>
<evidence type="ECO:0000256" key="3">
    <source>
        <dbReference type="ARBA" id="ARBA00022475"/>
    </source>
</evidence>
<dbReference type="RefSeq" id="WP_123401946.1">
    <property type="nucleotide sequence ID" value="NZ_RJVI01000003.1"/>
</dbReference>
<feature type="transmembrane region" description="Helical" evidence="7">
    <location>
        <begin position="70"/>
        <end position="101"/>
    </location>
</feature>
<keyword evidence="3" id="KW-1003">Cell membrane</keyword>
<name>A0A3N1XX62_9GAMM</name>
<comment type="caution">
    <text evidence="8">The sequence shown here is derived from an EMBL/GenBank/DDBJ whole genome shotgun (WGS) entry which is preliminary data.</text>
</comment>
<dbReference type="GO" id="GO:0005886">
    <property type="term" value="C:plasma membrane"/>
    <property type="evidence" value="ECO:0007669"/>
    <property type="project" value="UniProtKB-SubCell"/>
</dbReference>